<dbReference type="Proteomes" id="UP001239085">
    <property type="component" value="Unassembled WGS sequence"/>
</dbReference>
<dbReference type="InterPro" id="IPR046671">
    <property type="entry name" value="DUF6541"/>
</dbReference>
<evidence type="ECO:0000256" key="1">
    <source>
        <dbReference type="SAM" id="Phobius"/>
    </source>
</evidence>
<proteinExistence type="predicted"/>
<feature type="transmembrane region" description="Helical" evidence="1">
    <location>
        <begin position="214"/>
        <end position="236"/>
    </location>
</feature>
<feature type="transmembrane region" description="Helical" evidence="1">
    <location>
        <begin position="267"/>
        <end position="286"/>
    </location>
</feature>
<dbReference type="Pfam" id="PF20176">
    <property type="entry name" value="DUF6541"/>
    <property type="match status" value="1"/>
</dbReference>
<feature type="transmembrane region" description="Helical" evidence="1">
    <location>
        <begin position="243"/>
        <end position="261"/>
    </location>
</feature>
<accession>A0ABU0PCH9</accession>
<feature type="transmembrane region" description="Helical" evidence="1">
    <location>
        <begin position="371"/>
        <end position="391"/>
    </location>
</feature>
<name>A0ABU0PCH9_9MICO</name>
<evidence type="ECO:0000313" key="3">
    <source>
        <dbReference type="Proteomes" id="UP001239085"/>
    </source>
</evidence>
<keyword evidence="3" id="KW-1185">Reference proteome</keyword>
<feature type="transmembrane region" description="Helical" evidence="1">
    <location>
        <begin position="24"/>
        <end position="49"/>
    </location>
</feature>
<keyword evidence="1" id="KW-0812">Transmembrane</keyword>
<dbReference type="EMBL" id="JAUSXK010000001">
    <property type="protein sequence ID" value="MDQ0645046.1"/>
    <property type="molecule type" value="Genomic_DNA"/>
</dbReference>
<feature type="transmembrane region" description="Helical" evidence="1">
    <location>
        <begin position="69"/>
        <end position="90"/>
    </location>
</feature>
<organism evidence="2 3">
    <name type="scientific">Microbacterium murale</name>
    <dbReference type="NCBI Taxonomy" id="1081040"/>
    <lineage>
        <taxon>Bacteria</taxon>
        <taxon>Bacillati</taxon>
        <taxon>Actinomycetota</taxon>
        <taxon>Actinomycetes</taxon>
        <taxon>Micrococcales</taxon>
        <taxon>Microbacteriaceae</taxon>
        <taxon>Microbacterium</taxon>
    </lineage>
</organism>
<keyword evidence="1" id="KW-0472">Membrane</keyword>
<gene>
    <name evidence="2" type="ORF">QFZ46_003206</name>
</gene>
<reference evidence="2 3" key="1">
    <citation type="submission" date="2023-07" db="EMBL/GenBank/DDBJ databases">
        <title>Comparative genomics of wheat-associated soil bacteria to identify genetic determinants of phenazine resistance.</title>
        <authorList>
            <person name="Mouncey N."/>
        </authorList>
    </citation>
    <scope>NUCLEOTIDE SEQUENCE [LARGE SCALE GENOMIC DNA]</scope>
    <source>
        <strain evidence="2 3">W2I7</strain>
    </source>
</reference>
<comment type="caution">
    <text evidence="2">The sequence shown here is derived from an EMBL/GenBank/DDBJ whole genome shotgun (WGS) entry which is preliminary data.</text>
</comment>
<feature type="transmembrane region" description="Helical" evidence="1">
    <location>
        <begin position="443"/>
        <end position="463"/>
    </location>
</feature>
<feature type="transmembrane region" description="Helical" evidence="1">
    <location>
        <begin position="411"/>
        <end position="431"/>
    </location>
</feature>
<evidence type="ECO:0000313" key="2">
    <source>
        <dbReference type="EMBL" id="MDQ0645046.1"/>
    </source>
</evidence>
<keyword evidence="1" id="KW-1133">Transmembrane helix</keyword>
<sequence>MRGLWAAATAPVFATTVIGVGSTIAGWIGVGWSILPALATALVIAAGIVIVRRVTRTHSTVRFPARWRWWTVGVFAVTALAIALLVVRVLQSPDAISQSFDNIFHLNAIRYIVDTGIASPLEIGQMTSPSGGLPFYPSAWHATVALVVQVSGSGIPLAINAMSLTTAAVTWPLGILVLSRVLLGSSPSVMVGTGIVAAAVPAFPLLPMDFGVLYPYQLALALLPVALAATAGLLGIGRSAGRLAPGWWALVVVGSLPGLALAHPGGFVGWLALTVPMVIVFGVRLWRTSARASHRVWIAVGAVGYGIVGVLLLRALRPPLATRQWPTETGLGDAAWRVLSVTLFYPAGAWLVGIAVLVGLYWVVREREAELIVAASFWLVGAVLFITAIALPWGTLRDALTGSWYNNWPRLAALLALALVPLAALGIARTADAAARLLRRRGVSGAVRLSAAIVSAMVVFLAFHMQATPRAQGWASDVYGYQTGTYLLTADEFALLERLDEEVPADAVIAGSAFTGAGLAYAIADRHVLMPHALMDISDDLELVNEHLSDALTMPEVCEAIDALDVDYVLDFGTQEVHGDDLNPLPGIENLQDSPAVRLIDSEGDARLYLVTACGRG</sequence>
<feature type="transmembrane region" description="Helical" evidence="1">
    <location>
        <begin position="343"/>
        <end position="364"/>
    </location>
</feature>
<feature type="transmembrane region" description="Helical" evidence="1">
    <location>
        <begin position="298"/>
        <end position="316"/>
    </location>
</feature>
<protein>
    <submittedName>
        <fullName evidence="2">Uncharacterized protein</fullName>
    </submittedName>
</protein>